<dbReference type="GO" id="GO:0019988">
    <property type="term" value="P:charged-tRNA amino acid modification"/>
    <property type="evidence" value="ECO:0007669"/>
    <property type="project" value="InterPro"/>
</dbReference>
<proteinExistence type="predicted"/>
<evidence type="ECO:0000259" key="2">
    <source>
        <dbReference type="Pfam" id="PF17184"/>
    </source>
</evidence>
<keyword evidence="3" id="KW-0808">Transferase</keyword>
<protein>
    <submittedName>
        <fullName evidence="3">Initiator tRNA phosphoribosyl transferase</fullName>
    </submittedName>
</protein>
<comment type="caution">
    <text evidence="3">The sequence shown here is derived from an EMBL/GenBank/DDBJ whole genome shotgun (WGS) entry which is preliminary data.</text>
</comment>
<dbReference type="AlphaFoldDB" id="A0A9P8ERK7"/>
<evidence type="ECO:0000313" key="3">
    <source>
        <dbReference type="EMBL" id="KAG9697183.1"/>
    </source>
</evidence>
<sequence length="469" mass="50797">MEGNNNHVKTNSSNASYPQLSDLIFNNASNNSFNKVLGELKRSTLSIPNRLRSIKQDANFVSEVAAAYGLPLVANERCGSWYISPEQKKQSAYFKSTDGHMAQWRFSLRRLNLQVLETIGKFDGCIIVDSTRRGKSMPDALSKTIPIWTAVMNRVLFPEQPESHGVATPPTVVGASEHAQIATRIPGFVESLKTLDLDLSIVRQKLTKPLRPIWVTPTSSLPESPPNFSSFHPVVLLTASSRVSGSESTSETGYVQGAADDAEAWAHGLTAPLFWQHSETLLSTPEDMIEEVIAGLVAQGVGNKGARLTEIGPGKRVAIGTIDAAETDAKQTDIVITVSPKDNEVLRLMLKSHYLPLSLADGKVGSRQLRHSLPNLITLIKAQLAASPTSRIVVADVNGKDQGVGVALAILCLFITDDGTIRPSEEVKEPPNGLNKQTIKQKLSWISVAKPDANPSRTTLQSVNAFLLG</sequence>
<organism evidence="3 4">
    <name type="scientific">Aureobasidium melanogenum</name>
    <name type="common">Aureobasidium pullulans var. melanogenum</name>
    <dbReference type="NCBI Taxonomy" id="46634"/>
    <lineage>
        <taxon>Eukaryota</taxon>
        <taxon>Fungi</taxon>
        <taxon>Dikarya</taxon>
        <taxon>Ascomycota</taxon>
        <taxon>Pezizomycotina</taxon>
        <taxon>Dothideomycetes</taxon>
        <taxon>Dothideomycetidae</taxon>
        <taxon>Dothideales</taxon>
        <taxon>Saccotheciaceae</taxon>
        <taxon>Aureobasidium</taxon>
    </lineage>
</organism>
<dbReference type="Proteomes" id="UP000779574">
    <property type="component" value="Unassembled WGS sequence"/>
</dbReference>
<dbReference type="InterPro" id="IPR033449">
    <property type="entry name" value="Rit1_N"/>
</dbReference>
<dbReference type="InterPro" id="IPR007306">
    <property type="entry name" value="Rit1"/>
</dbReference>
<dbReference type="GO" id="GO:0043399">
    <property type="term" value="F:tRNA adenosine(64)-2'-O-ribosylphosphate transferase activity"/>
    <property type="evidence" value="ECO:0007669"/>
    <property type="project" value="InterPro"/>
</dbReference>
<feature type="domain" description="Rit1 DUSP-like" evidence="1">
    <location>
        <begin position="353"/>
        <end position="467"/>
    </location>
</feature>
<dbReference type="OrthoDB" id="45256at2759"/>
<dbReference type="PANTHER" id="PTHR31811:SF0">
    <property type="entry name" value="TRNA A64-2'-O-RIBOSYLPHOSPHATE TRANSFERASE"/>
    <property type="match status" value="1"/>
</dbReference>
<gene>
    <name evidence="3" type="ORF">KCU76_g3189</name>
</gene>
<reference evidence="3" key="1">
    <citation type="journal article" date="2021" name="J Fungi (Basel)">
        <title>Virulence traits and population genomics of the black yeast Aureobasidium melanogenum.</title>
        <authorList>
            <person name="Cernosa A."/>
            <person name="Sun X."/>
            <person name="Gostincar C."/>
            <person name="Fang C."/>
            <person name="Gunde-Cimerman N."/>
            <person name="Song Z."/>
        </authorList>
    </citation>
    <scope>NUCLEOTIDE SEQUENCE</scope>
    <source>
        <strain evidence="3">EXF-9911</strain>
    </source>
</reference>
<dbReference type="Pfam" id="PF17184">
    <property type="entry name" value="Rit1_C"/>
    <property type="match status" value="1"/>
</dbReference>
<evidence type="ECO:0000259" key="1">
    <source>
        <dbReference type="Pfam" id="PF04179"/>
    </source>
</evidence>
<evidence type="ECO:0000313" key="4">
    <source>
        <dbReference type="Proteomes" id="UP000779574"/>
    </source>
</evidence>
<accession>A0A9P8ERK7</accession>
<reference evidence="3" key="2">
    <citation type="submission" date="2021-08" db="EMBL/GenBank/DDBJ databases">
        <authorList>
            <person name="Gostincar C."/>
            <person name="Sun X."/>
            <person name="Song Z."/>
            <person name="Gunde-Cimerman N."/>
        </authorList>
    </citation>
    <scope>NUCLEOTIDE SEQUENCE</scope>
    <source>
        <strain evidence="3">EXF-9911</strain>
    </source>
</reference>
<feature type="non-terminal residue" evidence="3">
    <location>
        <position position="1"/>
    </location>
</feature>
<dbReference type="PANTHER" id="PTHR31811">
    <property type="entry name" value="TRNA A64-2'-O-RIBOSYLPHOSPHATE TRANSFERASE"/>
    <property type="match status" value="1"/>
</dbReference>
<dbReference type="InterPro" id="IPR033421">
    <property type="entry name" value="Rit1_DUSP-like"/>
</dbReference>
<dbReference type="EMBL" id="JAHFXF010000083">
    <property type="protein sequence ID" value="KAG9697183.1"/>
    <property type="molecule type" value="Genomic_DNA"/>
</dbReference>
<feature type="domain" description="Rit1 N-terminal" evidence="2">
    <location>
        <begin position="40"/>
        <end position="297"/>
    </location>
</feature>
<dbReference type="GO" id="GO:0005737">
    <property type="term" value="C:cytoplasm"/>
    <property type="evidence" value="ECO:0007669"/>
    <property type="project" value="TreeGrafter"/>
</dbReference>
<dbReference type="PIRSF" id="PIRSF007747">
    <property type="entry name" value="Ribosyl_Ptfrase"/>
    <property type="match status" value="1"/>
</dbReference>
<dbReference type="Pfam" id="PF04179">
    <property type="entry name" value="Init_tRNA_PT"/>
    <property type="match status" value="1"/>
</dbReference>
<name>A0A9P8ERK7_AURME</name>